<dbReference type="OMA" id="EYLAINC"/>
<dbReference type="PaxDb" id="1435377-SUSAZ_07585"/>
<evidence type="ECO:0000313" key="4">
    <source>
        <dbReference type="Proteomes" id="UP000065473"/>
    </source>
</evidence>
<accession>A0A0U2NBW5</accession>
<dbReference type="Proteomes" id="UP000060043">
    <property type="component" value="Chromosome"/>
</dbReference>
<dbReference type="STRING" id="1435377.SUSAZ_07585"/>
<evidence type="ECO:0000313" key="1">
    <source>
        <dbReference type="EMBL" id="ALU30253.1"/>
    </source>
</evidence>
<dbReference type="AlphaFoldDB" id="A0A0U2NBW5"/>
<dbReference type="RefSeq" id="WP_011278417.1">
    <property type="nucleotide sequence ID" value="NZ_BHWZ01000004.1"/>
</dbReference>
<gene>
    <name evidence="1" type="ORF">ATY89_10095</name>
    <name evidence="2" type="ORF">ATZ20_01650</name>
</gene>
<protein>
    <submittedName>
        <fullName evidence="1">Uncharacterized protein</fullName>
    </submittedName>
</protein>
<dbReference type="OrthoDB" id="37141at2157"/>
<evidence type="ECO:0000313" key="2">
    <source>
        <dbReference type="EMBL" id="ALU30969.1"/>
    </source>
</evidence>
<sequence length="134" mass="16038">MHIKYLWIYSINFIKEENAIIYLNENEIKIDDLRREIPIGVRVILTGKNKRKRLLDLGLLSLILRKCEKGEYIVKLFLDLSISMKDIKEKIGVYTELEYLSLCDLERFKELDKDVIYILQQLKNFVQNRNSNEQ</sequence>
<dbReference type="EMBL" id="CP013694">
    <property type="protein sequence ID" value="ALU30253.1"/>
    <property type="molecule type" value="Genomic_DNA"/>
</dbReference>
<name>A0A0U2NBW5_9CREN</name>
<organism evidence="1 4">
    <name type="scientific">Sulfolobus acidocaldarius</name>
    <dbReference type="NCBI Taxonomy" id="2285"/>
    <lineage>
        <taxon>Archaea</taxon>
        <taxon>Thermoproteota</taxon>
        <taxon>Thermoprotei</taxon>
        <taxon>Sulfolobales</taxon>
        <taxon>Sulfolobaceae</taxon>
        <taxon>Sulfolobus</taxon>
    </lineage>
</organism>
<dbReference type="EMBL" id="CP013695">
    <property type="protein sequence ID" value="ALU30969.1"/>
    <property type="molecule type" value="Genomic_DNA"/>
</dbReference>
<proteinExistence type="predicted"/>
<dbReference type="Proteomes" id="UP000065473">
    <property type="component" value="Chromosome"/>
</dbReference>
<evidence type="ECO:0000313" key="3">
    <source>
        <dbReference type="Proteomes" id="UP000060043"/>
    </source>
</evidence>
<reference evidence="3 4" key="1">
    <citation type="submission" date="2015-12" db="EMBL/GenBank/DDBJ databases">
        <title>A stable core within a dynamic pangenome in Sulfolobus acidocaldarius.</title>
        <authorList>
            <person name="Anderson R."/>
            <person name="Kouris A."/>
            <person name="Seward C."/>
            <person name="Campbell K."/>
            <person name="Whitaker R."/>
        </authorList>
    </citation>
    <scope>NUCLEOTIDE SEQUENCE [LARGE SCALE GENOMIC DNA]</scope>
    <source>
        <strain evidence="1 4">GG12-C01-09</strain>
        <strain evidence="2 3">NG05B_CO5_07</strain>
    </source>
</reference>
<dbReference type="GeneID" id="14552095"/>